<evidence type="ECO:0000313" key="1">
    <source>
        <dbReference type="EMBL" id="KTD58185.1"/>
    </source>
</evidence>
<dbReference type="Proteomes" id="UP000054621">
    <property type="component" value="Unassembled WGS sequence"/>
</dbReference>
<dbReference type="AlphaFoldDB" id="A0A0W0YMR0"/>
<dbReference type="PATRIC" id="fig|28087.4.peg.845"/>
<organism evidence="1 2">
    <name type="scientific">Legionella sainthelensi</name>
    <dbReference type="NCBI Taxonomy" id="28087"/>
    <lineage>
        <taxon>Bacteria</taxon>
        <taxon>Pseudomonadati</taxon>
        <taxon>Pseudomonadota</taxon>
        <taxon>Gammaproteobacteria</taxon>
        <taxon>Legionellales</taxon>
        <taxon>Legionellaceae</taxon>
        <taxon>Legionella</taxon>
    </lineage>
</organism>
<evidence type="ECO:0000313" key="2">
    <source>
        <dbReference type="Proteomes" id="UP000054621"/>
    </source>
</evidence>
<sequence length="85" mass="9563">MEELVIAHIIATTFFPALHENKNSIGYYVAMKKDYMSNTVNHFSIKELHIIAEGDVLGGRHPLQQQGSIDRYAAGRSILARFVAF</sequence>
<comment type="caution">
    <text evidence="1">The sequence shown here is derived from an EMBL/GenBank/DDBJ whole genome shotgun (WGS) entry which is preliminary data.</text>
</comment>
<proteinExistence type="predicted"/>
<protein>
    <submittedName>
        <fullName evidence="1">Uncharacterized protein</fullName>
    </submittedName>
</protein>
<dbReference type="STRING" id="28087.Lsai_0792"/>
<accession>A0A0W0YMR0</accession>
<name>A0A0W0YMR0_9GAMM</name>
<reference evidence="1 2" key="1">
    <citation type="submission" date="2015-11" db="EMBL/GenBank/DDBJ databases">
        <title>Genomic analysis of 38 Legionella species identifies large and diverse effector repertoires.</title>
        <authorList>
            <person name="Burstein D."/>
            <person name="Amaro F."/>
            <person name="Zusman T."/>
            <person name="Lifshitz Z."/>
            <person name="Cohen O."/>
            <person name="Gilbert J.A."/>
            <person name="Pupko T."/>
            <person name="Shuman H.A."/>
            <person name="Segal G."/>
        </authorList>
    </citation>
    <scope>NUCLEOTIDE SEQUENCE [LARGE SCALE GENOMIC DNA]</scope>
    <source>
        <strain evidence="1 2">Mt.St.Helens-4</strain>
    </source>
</reference>
<dbReference type="RefSeq" id="WP_027272208.1">
    <property type="nucleotide sequence ID" value="NZ_CAAAJE010000034.1"/>
</dbReference>
<dbReference type="EMBL" id="LNYV01000013">
    <property type="protein sequence ID" value="KTD58185.1"/>
    <property type="molecule type" value="Genomic_DNA"/>
</dbReference>
<gene>
    <name evidence="1" type="ORF">Lsai_0792</name>
</gene>